<proteinExistence type="predicted"/>
<evidence type="ECO:0000256" key="5">
    <source>
        <dbReference type="ARBA" id="ARBA00023136"/>
    </source>
</evidence>
<dbReference type="InterPro" id="IPR001611">
    <property type="entry name" value="Leu-rich_rpt"/>
</dbReference>
<dbReference type="GO" id="GO:0016020">
    <property type="term" value="C:membrane"/>
    <property type="evidence" value="ECO:0007669"/>
    <property type="project" value="UniProtKB-SubCell"/>
</dbReference>
<protein>
    <recommendedName>
        <fullName evidence="9">Leucine-rich repeat-containing N-terminal plant-type domain-containing protein</fullName>
    </recommendedName>
</protein>
<dbReference type="Proteomes" id="UP001177003">
    <property type="component" value="Chromosome 3"/>
</dbReference>
<feature type="chain" id="PRO_5041407489" description="Leucine-rich repeat-containing N-terminal plant-type domain-containing protein" evidence="6">
    <location>
        <begin position="33"/>
        <end position="183"/>
    </location>
</feature>
<evidence type="ECO:0000313" key="7">
    <source>
        <dbReference type="EMBL" id="CAI9276208.1"/>
    </source>
</evidence>
<keyword evidence="4" id="KW-0677">Repeat</keyword>
<evidence type="ECO:0000256" key="3">
    <source>
        <dbReference type="ARBA" id="ARBA00022729"/>
    </source>
</evidence>
<keyword evidence="3 6" id="KW-0732">Signal</keyword>
<evidence type="ECO:0000256" key="1">
    <source>
        <dbReference type="ARBA" id="ARBA00004370"/>
    </source>
</evidence>
<dbReference type="InterPro" id="IPR053211">
    <property type="entry name" value="DNA_repair-toleration"/>
</dbReference>
<feature type="signal peptide" evidence="6">
    <location>
        <begin position="1"/>
        <end position="32"/>
    </location>
</feature>
<evidence type="ECO:0000256" key="6">
    <source>
        <dbReference type="SAM" id="SignalP"/>
    </source>
</evidence>
<reference evidence="7" key="1">
    <citation type="submission" date="2023-04" db="EMBL/GenBank/DDBJ databases">
        <authorList>
            <person name="Vijverberg K."/>
            <person name="Xiong W."/>
            <person name="Schranz E."/>
        </authorList>
    </citation>
    <scope>NUCLEOTIDE SEQUENCE</scope>
</reference>
<evidence type="ECO:0000313" key="8">
    <source>
        <dbReference type="Proteomes" id="UP001177003"/>
    </source>
</evidence>
<dbReference type="Gene3D" id="3.80.10.10">
    <property type="entry name" value="Ribonuclease Inhibitor"/>
    <property type="match status" value="1"/>
</dbReference>
<keyword evidence="5" id="KW-0472">Membrane</keyword>
<dbReference type="AlphaFoldDB" id="A0AA36DYY3"/>
<dbReference type="InterPro" id="IPR032675">
    <property type="entry name" value="LRR_dom_sf"/>
</dbReference>
<dbReference type="PANTHER" id="PTHR48060">
    <property type="entry name" value="DNA DAMAGE-REPAIR/TOLERATION PROTEIN DRT100"/>
    <property type="match status" value="1"/>
</dbReference>
<evidence type="ECO:0008006" key="9">
    <source>
        <dbReference type="Google" id="ProtNLM"/>
    </source>
</evidence>
<dbReference type="EMBL" id="OX465079">
    <property type="protein sequence ID" value="CAI9276208.1"/>
    <property type="molecule type" value="Genomic_DNA"/>
</dbReference>
<dbReference type="Pfam" id="PF00560">
    <property type="entry name" value="LRR_1"/>
    <property type="match status" value="2"/>
</dbReference>
<comment type="subcellular location">
    <subcellularLocation>
        <location evidence="1">Membrane</location>
    </subcellularLocation>
</comment>
<sequence>MTKQIMSSSNLLFFSITLLIITLSPIPNFTSASLEEADALLKWKASLEIPKKSLLSSRIPILLNSSASVPCTYWFGVVCNADGSIQRLNLTSSGLKVELGNLKSLTDLQLSVNQLNGSIPSSLGHLTSLNFLYLFQNQLFGPIHVELGNLKSLTHLAVSENQLNGSIPSSLGDLTSLNVLYLH</sequence>
<organism evidence="7 8">
    <name type="scientific">Lactuca saligna</name>
    <name type="common">Willowleaf lettuce</name>
    <dbReference type="NCBI Taxonomy" id="75948"/>
    <lineage>
        <taxon>Eukaryota</taxon>
        <taxon>Viridiplantae</taxon>
        <taxon>Streptophyta</taxon>
        <taxon>Embryophyta</taxon>
        <taxon>Tracheophyta</taxon>
        <taxon>Spermatophyta</taxon>
        <taxon>Magnoliopsida</taxon>
        <taxon>eudicotyledons</taxon>
        <taxon>Gunneridae</taxon>
        <taxon>Pentapetalae</taxon>
        <taxon>asterids</taxon>
        <taxon>campanulids</taxon>
        <taxon>Asterales</taxon>
        <taxon>Asteraceae</taxon>
        <taxon>Cichorioideae</taxon>
        <taxon>Cichorieae</taxon>
        <taxon>Lactucinae</taxon>
        <taxon>Lactuca</taxon>
    </lineage>
</organism>
<evidence type="ECO:0000256" key="2">
    <source>
        <dbReference type="ARBA" id="ARBA00022614"/>
    </source>
</evidence>
<accession>A0AA36DYY3</accession>
<dbReference type="SUPFAM" id="SSF52058">
    <property type="entry name" value="L domain-like"/>
    <property type="match status" value="1"/>
</dbReference>
<gene>
    <name evidence="7" type="ORF">LSALG_LOCUS16204</name>
</gene>
<name>A0AA36DYY3_LACSI</name>
<dbReference type="PANTHER" id="PTHR48060:SF24">
    <property type="entry name" value="NON-SPECIFIC SERINE_THREONINE PROTEIN KINASE"/>
    <property type="match status" value="1"/>
</dbReference>
<evidence type="ECO:0000256" key="4">
    <source>
        <dbReference type="ARBA" id="ARBA00022737"/>
    </source>
</evidence>
<keyword evidence="8" id="KW-1185">Reference proteome</keyword>
<dbReference type="FunFam" id="3.80.10.10:FF:000400">
    <property type="entry name" value="Nuclear pore complex protein NUP107"/>
    <property type="match status" value="1"/>
</dbReference>
<keyword evidence="2" id="KW-0433">Leucine-rich repeat</keyword>